<evidence type="ECO:0000256" key="2">
    <source>
        <dbReference type="SAM" id="Phobius"/>
    </source>
</evidence>
<reference evidence="3 4" key="1">
    <citation type="submission" date="2020-07" db="EMBL/GenBank/DDBJ databases">
        <title>Sequencing the genomes of 1000 actinobacteria strains.</title>
        <authorList>
            <person name="Klenk H.-P."/>
        </authorList>
    </citation>
    <scope>NUCLEOTIDE SEQUENCE [LARGE SCALE GENOMIC DNA]</scope>
    <source>
        <strain evidence="3 4">DSM 22083</strain>
    </source>
</reference>
<evidence type="ECO:0000313" key="4">
    <source>
        <dbReference type="Proteomes" id="UP000569914"/>
    </source>
</evidence>
<dbReference type="Pfam" id="PF11298">
    <property type="entry name" value="DUF3099"/>
    <property type="match status" value="1"/>
</dbReference>
<evidence type="ECO:0000313" key="3">
    <source>
        <dbReference type="EMBL" id="NYE74135.1"/>
    </source>
</evidence>
<dbReference type="RefSeq" id="WP_179756231.1">
    <property type="nucleotide sequence ID" value="NZ_JACCBU010000001.1"/>
</dbReference>
<dbReference type="AlphaFoldDB" id="A0A7Y9IC90"/>
<comment type="caution">
    <text evidence="3">The sequence shown here is derived from an EMBL/GenBank/DDBJ whole genome shotgun (WGS) entry which is preliminary data.</text>
</comment>
<feature type="transmembrane region" description="Helical" evidence="2">
    <location>
        <begin position="48"/>
        <end position="66"/>
    </location>
</feature>
<evidence type="ECO:0000256" key="1">
    <source>
        <dbReference type="SAM" id="MobiDB-lite"/>
    </source>
</evidence>
<gene>
    <name evidence="3" type="ORF">BKA15_005464</name>
</gene>
<sequence length="113" mass="12546">MRKAAVITDAPGAASAELSRRQKRYVITMLFRLACFIAIFFVPGVWRWVLGAGAVFLPYIAVILANQVDSRRIAGRSEPAAEPTAEPDRPQLEAVRIIEPDPEPEERKRDDAA</sequence>
<keyword evidence="2" id="KW-0472">Membrane</keyword>
<name>A0A7Y9IC90_9ACTN</name>
<keyword evidence="2" id="KW-1133">Transmembrane helix</keyword>
<proteinExistence type="predicted"/>
<feature type="compositionally biased region" description="Basic and acidic residues" evidence="1">
    <location>
        <begin position="86"/>
        <end position="113"/>
    </location>
</feature>
<feature type="region of interest" description="Disordered" evidence="1">
    <location>
        <begin position="75"/>
        <end position="113"/>
    </location>
</feature>
<keyword evidence="2" id="KW-0812">Transmembrane</keyword>
<organism evidence="3 4">
    <name type="scientific">Microlunatus parietis</name>
    <dbReference type="NCBI Taxonomy" id="682979"/>
    <lineage>
        <taxon>Bacteria</taxon>
        <taxon>Bacillati</taxon>
        <taxon>Actinomycetota</taxon>
        <taxon>Actinomycetes</taxon>
        <taxon>Propionibacteriales</taxon>
        <taxon>Propionibacteriaceae</taxon>
        <taxon>Microlunatus</taxon>
    </lineage>
</organism>
<dbReference type="EMBL" id="JACCBU010000001">
    <property type="protein sequence ID" value="NYE74135.1"/>
    <property type="molecule type" value="Genomic_DNA"/>
</dbReference>
<keyword evidence="4" id="KW-1185">Reference proteome</keyword>
<dbReference type="Proteomes" id="UP000569914">
    <property type="component" value="Unassembled WGS sequence"/>
</dbReference>
<dbReference type="InterPro" id="IPR021449">
    <property type="entry name" value="DUF3099"/>
</dbReference>
<protein>
    <submittedName>
        <fullName evidence="3">Putative tellurium resistance membrane protein TerC</fullName>
    </submittedName>
</protein>
<feature type="transmembrane region" description="Helical" evidence="2">
    <location>
        <begin position="25"/>
        <end position="42"/>
    </location>
</feature>
<accession>A0A7Y9IC90</accession>